<feature type="region of interest" description="Disordered" evidence="1">
    <location>
        <begin position="1"/>
        <end position="27"/>
    </location>
</feature>
<feature type="compositionally biased region" description="Basic and acidic residues" evidence="1">
    <location>
        <begin position="280"/>
        <end position="322"/>
    </location>
</feature>
<name>A0A1F8EHB2_9BACT</name>
<evidence type="ECO:0000259" key="2">
    <source>
        <dbReference type="PROSITE" id="PS50234"/>
    </source>
</evidence>
<protein>
    <recommendedName>
        <fullName evidence="2">VWFA domain-containing protein</fullName>
    </recommendedName>
</protein>
<evidence type="ECO:0000256" key="1">
    <source>
        <dbReference type="SAM" id="MobiDB-lite"/>
    </source>
</evidence>
<organism evidence="3 4">
    <name type="scientific">Candidatus Yanofskybacteria bacterium RIFCSPHIGHO2_01_FULL_41_53</name>
    <dbReference type="NCBI Taxonomy" id="1802663"/>
    <lineage>
        <taxon>Bacteria</taxon>
        <taxon>Candidatus Yanofskyibacteriota</taxon>
    </lineage>
</organism>
<reference evidence="3 4" key="1">
    <citation type="journal article" date="2016" name="Nat. Commun.">
        <title>Thousands of microbial genomes shed light on interconnected biogeochemical processes in an aquifer system.</title>
        <authorList>
            <person name="Anantharaman K."/>
            <person name="Brown C.T."/>
            <person name="Hug L.A."/>
            <person name="Sharon I."/>
            <person name="Castelle C.J."/>
            <person name="Probst A.J."/>
            <person name="Thomas B.C."/>
            <person name="Singh A."/>
            <person name="Wilkins M.J."/>
            <person name="Karaoz U."/>
            <person name="Brodie E.L."/>
            <person name="Williams K.H."/>
            <person name="Hubbard S.S."/>
            <person name="Banfield J.F."/>
        </authorList>
    </citation>
    <scope>NUCLEOTIDE SEQUENCE [LARGE SCALE GENOMIC DNA]</scope>
</reference>
<feature type="compositionally biased region" description="Polar residues" evidence="1">
    <location>
        <begin position="255"/>
        <end position="272"/>
    </location>
</feature>
<dbReference type="Pfam" id="PF00092">
    <property type="entry name" value="VWA"/>
    <property type="match status" value="1"/>
</dbReference>
<proteinExistence type="predicted"/>
<dbReference type="EMBL" id="MGJD01000025">
    <property type="protein sequence ID" value="OGN00232.1"/>
    <property type="molecule type" value="Genomic_DNA"/>
</dbReference>
<evidence type="ECO:0000313" key="4">
    <source>
        <dbReference type="Proteomes" id="UP000177117"/>
    </source>
</evidence>
<feature type="domain" description="VWFA" evidence="2">
    <location>
        <begin position="468"/>
        <end position="625"/>
    </location>
</feature>
<dbReference type="AlphaFoldDB" id="A0A1F8EHB2"/>
<dbReference type="Proteomes" id="UP000177117">
    <property type="component" value="Unassembled WGS sequence"/>
</dbReference>
<dbReference type="CDD" id="cd00198">
    <property type="entry name" value="vWFA"/>
    <property type="match status" value="1"/>
</dbReference>
<dbReference type="PROSITE" id="PS50234">
    <property type="entry name" value="VWFA"/>
    <property type="match status" value="1"/>
</dbReference>
<evidence type="ECO:0000313" key="3">
    <source>
        <dbReference type="EMBL" id="OGN00232.1"/>
    </source>
</evidence>
<accession>A0A1F8EHB2</accession>
<comment type="caution">
    <text evidence="3">The sequence shown here is derived from an EMBL/GenBank/DDBJ whole genome shotgun (WGS) entry which is preliminary data.</text>
</comment>
<dbReference type="InterPro" id="IPR036465">
    <property type="entry name" value="vWFA_dom_sf"/>
</dbReference>
<dbReference type="InterPro" id="IPR002035">
    <property type="entry name" value="VWF_A"/>
</dbReference>
<sequence>MPPESFPINRIEPPQDEPKPEVSTNEGEVDAQAVEEFLNRETELLAAYGLKGDITLERGNGGWAFDFQNRKLIYDPKFFIERGYSLQETLFATTHELMAHYGELMRDPELVLREAKRYSAKGHLHLLYNIFEDVLGNRRIVAELPFLEQTREDLYREKMFPPTDYTDKSSHVQFTYGFIRQMMVPGEAVQLGPEAQAALDKLRSFGSDKIDILDLVTTPTIDPKDRFRIMRTIVEPIYRELYEKDLEEEKKSGKSQDQGEGSPTDTQVSDKPQQGQGSGQEKKKWWQRKKETPQEGKDKEEQQPGKGVDKKSSDRAAREAAEKKFKEEYKAYHDGHPEPITHAEEKQIKKLMEEIVAKKGGEPTLEQHILEEWAREHGVNAEDVLGYRKEYAEIAPLVAELREVFKQIISRRLKERWKFSPQLETEGEELSEDTLVESSIESQTGGQPRAFRELEKHKKEQEGYGMLDMTLVNDLSGSMNEGGKLVMDRKSKLLFLESLADFQKEIEQAEYESGVSLGLQVRTETRAFGDFGDTELKELSTDLSEKDRIGIWKKMHKAGGGTPDYLSLNEVLKSITPEQEKELREKLRRKIVVVLSDGDSQDAGKVQSILLQLRNKGVMVLGLGMTESGQAVKETYKPDAEVIVDINTLPQAVQKVILKYTQDL</sequence>
<dbReference type="Gene3D" id="3.40.50.410">
    <property type="entry name" value="von Willebrand factor, type A domain"/>
    <property type="match status" value="1"/>
</dbReference>
<gene>
    <name evidence="3" type="ORF">A2650_02500</name>
</gene>
<feature type="region of interest" description="Disordered" evidence="1">
    <location>
        <begin position="248"/>
        <end position="322"/>
    </location>
</feature>
<dbReference type="SUPFAM" id="SSF53300">
    <property type="entry name" value="vWA-like"/>
    <property type="match status" value="1"/>
</dbReference>